<dbReference type="Proteomes" id="UP000226080">
    <property type="component" value="Unassembled WGS sequence"/>
</dbReference>
<sequence>MIFAYISIALMGVFVKYASDELPSSEILFSRFLIGFIFYCPL</sequence>
<gene>
    <name evidence="1" type="ORF">CQR80_10200</name>
</gene>
<protein>
    <submittedName>
        <fullName evidence="1">Transporter</fullName>
    </submittedName>
</protein>
<evidence type="ECO:0000313" key="2">
    <source>
        <dbReference type="Proteomes" id="UP000226080"/>
    </source>
</evidence>
<organism evidence="1 2">
    <name type="scientific">Aggregatibacter actinomycetemcomitans</name>
    <name type="common">Actinobacillus actinomycetemcomitans</name>
    <name type="synonym">Haemophilus actinomycetemcomitans</name>
    <dbReference type="NCBI Taxonomy" id="714"/>
    <lineage>
        <taxon>Bacteria</taxon>
        <taxon>Pseudomonadati</taxon>
        <taxon>Pseudomonadota</taxon>
        <taxon>Gammaproteobacteria</taxon>
        <taxon>Pasteurellales</taxon>
        <taxon>Pasteurellaceae</taxon>
        <taxon>Aggregatibacter</taxon>
    </lineage>
</organism>
<comment type="caution">
    <text evidence="1">The sequence shown here is derived from an EMBL/GenBank/DDBJ whole genome shotgun (WGS) entry which is preliminary data.</text>
</comment>
<reference evidence="1 2" key="1">
    <citation type="submission" date="2017-10" db="EMBL/GenBank/DDBJ databases">
        <title>Draft genome sequences of Aggregatibacter actinomycetemcomitans strains 310a and 310b.</title>
        <authorList>
            <person name="May A.C."/>
            <person name="Ohta H."/>
            <person name="Maeda H."/>
            <person name="Kokeguchi S."/>
            <person name="Cugini C."/>
        </authorList>
    </citation>
    <scope>NUCLEOTIDE SEQUENCE [LARGE SCALE GENOMIC DNA]</scope>
    <source>
        <strain evidence="1 2">310b</strain>
    </source>
</reference>
<dbReference type="EMBL" id="PCGW01000024">
    <property type="protein sequence ID" value="PHO19835.1"/>
    <property type="molecule type" value="Genomic_DNA"/>
</dbReference>
<keyword evidence="2" id="KW-1185">Reference proteome</keyword>
<proteinExistence type="predicted"/>
<evidence type="ECO:0000313" key="1">
    <source>
        <dbReference type="EMBL" id="PHO19835.1"/>
    </source>
</evidence>
<name>A0A2G1DMT2_AGGAC</name>
<accession>A0A2G1DMT2</accession>